<gene>
    <name evidence="1" type="ORF">T10_1398</name>
</gene>
<comment type="caution">
    <text evidence="1">The sequence shown here is derived from an EMBL/GenBank/DDBJ whole genome shotgun (WGS) entry which is preliminary data.</text>
</comment>
<reference evidence="1 2" key="1">
    <citation type="submission" date="2015-01" db="EMBL/GenBank/DDBJ databases">
        <title>Evolution of Trichinella species and genotypes.</title>
        <authorList>
            <person name="Korhonen P.K."/>
            <person name="Edoardo P."/>
            <person name="Giuseppe L.R."/>
            <person name="Gasser R.B."/>
        </authorList>
    </citation>
    <scope>NUCLEOTIDE SEQUENCE [LARGE SCALE GENOMIC DNA]</scope>
    <source>
        <strain evidence="1">ISS1980</strain>
    </source>
</reference>
<protein>
    <submittedName>
        <fullName evidence="1">Uncharacterized protein</fullName>
    </submittedName>
</protein>
<accession>A0A0V1MDZ0</accession>
<dbReference type="AlphaFoldDB" id="A0A0V1MDZ0"/>
<keyword evidence="2" id="KW-1185">Reference proteome</keyword>
<evidence type="ECO:0000313" key="1">
    <source>
        <dbReference type="EMBL" id="KRZ69827.1"/>
    </source>
</evidence>
<sequence>MKKKEKAAVRRSVTLLIGAAFAKEKRNKLSNDELAGLVNLIVRETTGGGGWLASYASTCRIRNNV</sequence>
<dbReference type="Proteomes" id="UP000054843">
    <property type="component" value="Unassembled WGS sequence"/>
</dbReference>
<evidence type="ECO:0000313" key="2">
    <source>
        <dbReference type="Proteomes" id="UP000054843"/>
    </source>
</evidence>
<name>A0A0V1MDZ0_9BILA</name>
<dbReference type="EMBL" id="JYDO01000127">
    <property type="protein sequence ID" value="KRZ69827.1"/>
    <property type="molecule type" value="Genomic_DNA"/>
</dbReference>
<proteinExistence type="predicted"/>
<organism evidence="1 2">
    <name type="scientific">Trichinella papuae</name>
    <dbReference type="NCBI Taxonomy" id="268474"/>
    <lineage>
        <taxon>Eukaryota</taxon>
        <taxon>Metazoa</taxon>
        <taxon>Ecdysozoa</taxon>
        <taxon>Nematoda</taxon>
        <taxon>Enoplea</taxon>
        <taxon>Dorylaimia</taxon>
        <taxon>Trichinellida</taxon>
        <taxon>Trichinellidae</taxon>
        <taxon>Trichinella</taxon>
    </lineage>
</organism>